<dbReference type="PANTHER" id="PTHR12581:SF0">
    <property type="entry name" value="KRR1 SMALL SUBUNIT PROCESSOME COMPONENT HOMOLOG"/>
    <property type="match status" value="1"/>
</dbReference>
<evidence type="ECO:0000259" key="10">
    <source>
        <dbReference type="SMART" id="SM00322"/>
    </source>
</evidence>
<keyword evidence="4" id="KW-0690">Ribosome biogenesis</keyword>
<comment type="similarity">
    <text evidence="2">Belongs to the KRR1 family.</text>
</comment>
<evidence type="ECO:0000256" key="9">
    <source>
        <dbReference type="ARBA" id="ARBA00032993"/>
    </source>
</evidence>
<keyword evidence="8" id="KW-0687">Ribonucleoprotein</keyword>
<reference evidence="11 12" key="1">
    <citation type="submission" date="2022-12" db="EMBL/GenBank/DDBJ databases">
        <title>Chromosome-level genome of Tegillarca granosa.</title>
        <authorList>
            <person name="Kim J."/>
        </authorList>
    </citation>
    <scope>NUCLEOTIDE SEQUENCE [LARGE SCALE GENOMIC DNA]</scope>
    <source>
        <strain evidence="11">Teg-2019</strain>
        <tissue evidence="11">Adductor muscle</tissue>
    </source>
</reference>
<dbReference type="Pfam" id="PF21800">
    <property type="entry name" value="KH_KRR1_2nd"/>
    <property type="match status" value="1"/>
</dbReference>
<organism evidence="11 12">
    <name type="scientific">Tegillarca granosa</name>
    <name type="common">Malaysian cockle</name>
    <name type="synonym">Anadara granosa</name>
    <dbReference type="NCBI Taxonomy" id="220873"/>
    <lineage>
        <taxon>Eukaryota</taxon>
        <taxon>Metazoa</taxon>
        <taxon>Spiralia</taxon>
        <taxon>Lophotrochozoa</taxon>
        <taxon>Mollusca</taxon>
        <taxon>Bivalvia</taxon>
        <taxon>Autobranchia</taxon>
        <taxon>Pteriomorphia</taxon>
        <taxon>Arcoida</taxon>
        <taxon>Arcoidea</taxon>
        <taxon>Arcidae</taxon>
        <taxon>Tegillarca</taxon>
    </lineage>
</organism>
<dbReference type="Gene3D" id="3.30.1370.10">
    <property type="entry name" value="K Homology domain, type 1"/>
    <property type="match status" value="2"/>
</dbReference>
<dbReference type="Pfam" id="PF17903">
    <property type="entry name" value="KH_KRR1_1st"/>
    <property type="match status" value="1"/>
</dbReference>
<keyword evidence="5" id="KW-0698">rRNA processing</keyword>
<evidence type="ECO:0000313" key="12">
    <source>
        <dbReference type="Proteomes" id="UP001217089"/>
    </source>
</evidence>
<comment type="caution">
    <text evidence="11">The sequence shown here is derived from an EMBL/GenBank/DDBJ whole genome shotgun (WGS) entry which is preliminary data.</text>
</comment>
<evidence type="ECO:0000256" key="8">
    <source>
        <dbReference type="ARBA" id="ARBA00023274"/>
    </source>
</evidence>
<dbReference type="InterPro" id="IPR004087">
    <property type="entry name" value="KH_dom"/>
</dbReference>
<sequence>MADFTKDKKWGKKKIEKEDLLEVPEGWKEPGISKEDNPHGMLAESSFATLFPKYREKYLRECWPLVKKVLGDYSLKAELDVVEGSMSVATTRKTWDPYIIVKARDLIKLLARSVPYEQAIRVLEDDVACDIIKIASLVRNKERFVKRRQRLIGPNGSTLKAIELLTGCYVMVQGNTVSALGPYKGLREVRKIVEDTMKNIHPIYKIKFNFPSVCFPDIND</sequence>
<dbReference type="EMBL" id="JARBDR010000713">
    <property type="protein sequence ID" value="KAJ8307795.1"/>
    <property type="molecule type" value="Genomic_DNA"/>
</dbReference>
<proteinExistence type="inferred from homology"/>
<comment type="subcellular location">
    <subcellularLocation>
        <location evidence="1">Nucleus</location>
        <location evidence="1">Nucleolus</location>
    </subcellularLocation>
</comment>
<evidence type="ECO:0000256" key="6">
    <source>
        <dbReference type="ARBA" id="ARBA00022884"/>
    </source>
</evidence>
<keyword evidence="12" id="KW-1185">Reference proteome</keyword>
<evidence type="ECO:0000256" key="2">
    <source>
        <dbReference type="ARBA" id="ARBA00009344"/>
    </source>
</evidence>
<dbReference type="InterPro" id="IPR041174">
    <property type="entry name" value="KRR1-like_KH1"/>
</dbReference>
<dbReference type="InterPro" id="IPR048549">
    <property type="entry name" value="KRR1-like_KH2_euk"/>
</dbReference>
<evidence type="ECO:0000256" key="7">
    <source>
        <dbReference type="ARBA" id="ARBA00023242"/>
    </source>
</evidence>
<feature type="domain" description="K Homology" evidence="10">
    <location>
        <begin position="126"/>
        <end position="198"/>
    </location>
</feature>
<gene>
    <name evidence="11" type="ORF">KUTeg_014651</name>
</gene>
<keyword evidence="6" id="KW-0694">RNA-binding</keyword>
<dbReference type="InterPro" id="IPR024166">
    <property type="entry name" value="rRNA_assembly_KRR1"/>
</dbReference>
<dbReference type="PANTHER" id="PTHR12581">
    <property type="entry name" value="HIV-1 REV BINDING PROTEIN 2, 3"/>
    <property type="match status" value="1"/>
</dbReference>
<evidence type="ECO:0000256" key="4">
    <source>
        <dbReference type="ARBA" id="ARBA00022517"/>
    </source>
</evidence>
<evidence type="ECO:0000313" key="11">
    <source>
        <dbReference type="EMBL" id="KAJ8307795.1"/>
    </source>
</evidence>
<dbReference type="Proteomes" id="UP001217089">
    <property type="component" value="Unassembled WGS sequence"/>
</dbReference>
<dbReference type="CDD" id="cd22393">
    <property type="entry name" value="KH-I_KRR1_rpt1"/>
    <property type="match status" value="1"/>
</dbReference>
<evidence type="ECO:0000256" key="5">
    <source>
        <dbReference type="ARBA" id="ARBA00022552"/>
    </source>
</evidence>
<dbReference type="InterPro" id="IPR036612">
    <property type="entry name" value="KH_dom_type_1_sf"/>
</dbReference>
<name>A0ABQ9EVP5_TEGGR</name>
<dbReference type="SUPFAM" id="SSF54791">
    <property type="entry name" value="Eukaryotic type KH-domain (KH-domain type I)"/>
    <property type="match status" value="1"/>
</dbReference>
<protein>
    <recommendedName>
        <fullName evidence="3">KRR1 small subunit processome component homolog</fullName>
    </recommendedName>
    <alternativeName>
        <fullName evidence="9">KRR-R motif-containing protein 1</fullName>
    </alternativeName>
</protein>
<evidence type="ECO:0000256" key="3">
    <source>
        <dbReference type="ARBA" id="ARBA00020053"/>
    </source>
</evidence>
<accession>A0ABQ9EVP5</accession>
<dbReference type="InterPro" id="IPR048548">
    <property type="entry name" value="KRR1-like_KH2"/>
</dbReference>
<evidence type="ECO:0000256" key="1">
    <source>
        <dbReference type="ARBA" id="ARBA00004604"/>
    </source>
</evidence>
<dbReference type="SMART" id="SM00322">
    <property type="entry name" value="KH"/>
    <property type="match status" value="1"/>
</dbReference>
<dbReference type="InterPro" id="IPR048550">
    <property type="entry name" value="KRR1-like_KH1_euk"/>
</dbReference>
<dbReference type="CDD" id="cd22394">
    <property type="entry name" value="KH-I_KRR1_rpt2"/>
    <property type="match status" value="1"/>
</dbReference>
<keyword evidence="7" id="KW-0539">Nucleus</keyword>